<dbReference type="InterPro" id="IPR006118">
    <property type="entry name" value="Recombinase_CS"/>
</dbReference>
<evidence type="ECO:0000256" key="3">
    <source>
        <dbReference type="ARBA" id="ARBA00023172"/>
    </source>
</evidence>
<protein>
    <recommendedName>
        <fullName evidence="4">Resolvase/invertase-type recombinase catalytic domain-containing protein</fullName>
    </recommendedName>
</protein>
<dbReference type="GO" id="GO:0003677">
    <property type="term" value="F:DNA binding"/>
    <property type="evidence" value="ECO:0007669"/>
    <property type="project" value="UniProtKB-KW"/>
</dbReference>
<name>X1IMY8_9ZZZZ</name>
<evidence type="ECO:0000313" key="5">
    <source>
        <dbReference type="EMBL" id="GAH83072.1"/>
    </source>
</evidence>
<keyword evidence="1" id="KW-0229">DNA integration</keyword>
<dbReference type="EMBL" id="BARU01040937">
    <property type="protein sequence ID" value="GAH83072.1"/>
    <property type="molecule type" value="Genomic_DNA"/>
</dbReference>
<dbReference type="AlphaFoldDB" id="X1IMY8"/>
<proteinExistence type="predicted"/>
<dbReference type="PROSITE" id="PS00398">
    <property type="entry name" value="RECOMBINASES_2"/>
    <property type="match status" value="1"/>
</dbReference>
<comment type="caution">
    <text evidence="5">The sequence shown here is derived from an EMBL/GenBank/DDBJ whole genome shotgun (WGS) entry which is preliminary data.</text>
</comment>
<keyword evidence="3" id="KW-0233">DNA recombination</keyword>
<accession>X1IMY8</accession>
<dbReference type="Gene3D" id="3.40.50.1390">
    <property type="entry name" value="Resolvase, N-terminal catalytic domain"/>
    <property type="match status" value="1"/>
</dbReference>
<evidence type="ECO:0000259" key="4">
    <source>
        <dbReference type="PROSITE" id="PS51736"/>
    </source>
</evidence>
<dbReference type="GO" id="GO:0000150">
    <property type="term" value="F:DNA strand exchange activity"/>
    <property type="evidence" value="ECO:0007669"/>
    <property type="project" value="InterPro"/>
</dbReference>
<reference evidence="5" key="1">
    <citation type="journal article" date="2014" name="Front. Microbiol.">
        <title>High frequency of phylogenetically diverse reductive dehalogenase-homologous genes in deep subseafloor sedimentary metagenomes.</title>
        <authorList>
            <person name="Kawai M."/>
            <person name="Futagami T."/>
            <person name="Toyoda A."/>
            <person name="Takaki Y."/>
            <person name="Nishi S."/>
            <person name="Hori S."/>
            <person name="Arai W."/>
            <person name="Tsubouchi T."/>
            <person name="Morono Y."/>
            <person name="Uchiyama I."/>
            <person name="Ito T."/>
            <person name="Fujiyama A."/>
            <person name="Inagaki F."/>
            <person name="Takami H."/>
        </authorList>
    </citation>
    <scope>NUCLEOTIDE SEQUENCE</scope>
    <source>
        <strain evidence="5">Expedition CK06-06</strain>
    </source>
</reference>
<evidence type="ECO:0000256" key="1">
    <source>
        <dbReference type="ARBA" id="ARBA00022908"/>
    </source>
</evidence>
<dbReference type="Pfam" id="PF00239">
    <property type="entry name" value="Resolvase"/>
    <property type="match status" value="1"/>
</dbReference>
<organism evidence="5">
    <name type="scientific">marine sediment metagenome</name>
    <dbReference type="NCBI Taxonomy" id="412755"/>
    <lineage>
        <taxon>unclassified sequences</taxon>
        <taxon>metagenomes</taxon>
        <taxon>ecological metagenomes</taxon>
    </lineage>
</organism>
<dbReference type="SUPFAM" id="SSF53041">
    <property type="entry name" value="Resolvase-like"/>
    <property type="match status" value="1"/>
</dbReference>
<keyword evidence="2" id="KW-0238">DNA-binding</keyword>
<dbReference type="GO" id="GO:0015074">
    <property type="term" value="P:DNA integration"/>
    <property type="evidence" value="ECO:0007669"/>
    <property type="project" value="UniProtKB-KW"/>
</dbReference>
<gene>
    <name evidence="5" type="ORF">S03H2_63220</name>
</gene>
<dbReference type="PROSITE" id="PS51736">
    <property type="entry name" value="RECOMBINASES_3"/>
    <property type="match status" value="1"/>
</dbReference>
<sequence length="67" mass="7688">MDKQYKRVSTNGDRPDLLRLLQDVQPGDGVLVWKLDRLARNLRLLLEIEAKLREKNVPLISIQGAAH</sequence>
<evidence type="ECO:0000256" key="2">
    <source>
        <dbReference type="ARBA" id="ARBA00023125"/>
    </source>
</evidence>
<feature type="domain" description="Resolvase/invertase-type recombinase catalytic" evidence="4">
    <location>
        <begin position="1"/>
        <end position="67"/>
    </location>
</feature>
<dbReference type="InterPro" id="IPR036162">
    <property type="entry name" value="Resolvase-like_N_sf"/>
</dbReference>
<dbReference type="InterPro" id="IPR006119">
    <property type="entry name" value="Resolv_N"/>
</dbReference>